<organism evidence="2 3">
    <name type="scientific">Brachionus calyciflorus</name>
    <dbReference type="NCBI Taxonomy" id="104777"/>
    <lineage>
        <taxon>Eukaryota</taxon>
        <taxon>Metazoa</taxon>
        <taxon>Spiralia</taxon>
        <taxon>Gnathifera</taxon>
        <taxon>Rotifera</taxon>
        <taxon>Eurotatoria</taxon>
        <taxon>Monogononta</taxon>
        <taxon>Pseudotrocha</taxon>
        <taxon>Ploima</taxon>
        <taxon>Brachionidae</taxon>
        <taxon>Brachionus</taxon>
    </lineage>
</organism>
<sequence>MLKYIGLDKIEFNLNTTSLIDNVQNFFTKGFSDDSDLTSDKSLQLNGGVNRMNYPNSTGTQRRKLPTHPTAHTSPHRFSTIFDDKPLLAQNSSTTNEKTQLPFNSKMSLIRPVRKKNLDSNYSSSSPPPTLSRGASIQSSSNSGHEIITQLKNRKPSNVVFNQYPLQSESPSQFEQTILETDDHMDILSYNSRPSSSKFKNQDQNSSSQNKPNEYLEINKPISNDKNNNNNNRRYSTSFNNNNNNNYPLKNERRPFFFRHNGNTPRDRWLRAYEFVRLQNPNVS</sequence>
<dbReference type="AlphaFoldDB" id="A0A813S415"/>
<evidence type="ECO:0000256" key="1">
    <source>
        <dbReference type="SAM" id="MobiDB-lite"/>
    </source>
</evidence>
<evidence type="ECO:0000313" key="3">
    <source>
        <dbReference type="Proteomes" id="UP000663879"/>
    </source>
</evidence>
<dbReference type="EMBL" id="CAJNOC010000704">
    <property type="protein sequence ID" value="CAF0793785.1"/>
    <property type="molecule type" value="Genomic_DNA"/>
</dbReference>
<gene>
    <name evidence="2" type="ORF">OXX778_LOCUS6105</name>
</gene>
<comment type="caution">
    <text evidence="2">The sequence shown here is derived from an EMBL/GenBank/DDBJ whole genome shotgun (WGS) entry which is preliminary data.</text>
</comment>
<dbReference type="Proteomes" id="UP000663879">
    <property type="component" value="Unassembled WGS sequence"/>
</dbReference>
<accession>A0A813S415</accession>
<feature type="region of interest" description="Disordered" evidence="1">
    <location>
        <begin position="43"/>
        <end position="76"/>
    </location>
</feature>
<evidence type="ECO:0000313" key="2">
    <source>
        <dbReference type="EMBL" id="CAF0793785.1"/>
    </source>
</evidence>
<reference evidence="2" key="1">
    <citation type="submission" date="2021-02" db="EMBL/GenBank/DDBJ databases">
        <authorList>
            <person name="Nowell W R."/>
        </authorList>
    </citation>
    <scope>NUCLEOTIDE SEQUENCE</scope>
    <source>
        <strain evidence="2">Ploen Becks lab</strain>
    </source>
</reference>
<name>A0A813S415_9BILA</name>
<feature type="region of interest" description="Disordered" evidence="1">
    <location>
        <begin position="188"/>
        <end position="251"/>
    </location>
</feature>
<keyword evidence="3" id="KW-1185">Reference proteome</keyword>
<feature type="compositionally biased region" description="Polar residues" evidence="1">
    <location>
        <begin position="189"/>
        <end position="212"/>
    </location>
</feature>
<feature type="compositionally biased region" description="Low complexity" evidence="1">
    <location>
        <begin position="219"/>
        <end position="249"/>
    </location>
</feature>
<protein>
    <submittedName>
        <fullName evidence="2">Uncharacterized protein</fullName>
    </submittedName>
</protein>
<feature type="compositionally biased region" description="Polar residues" evidence="1">
    <location>
        <begin position="133"/>
        <end position="144"/>
    </location>
</feature>
<dbReference type="OrthoDB" id="10663834at2759"/>
<proteinExistence type="predicted"/>
<feature type="region of interest" description="Disordered" evidence="1">
    <location>
        <begin position="116"/>
        <end position="145"/>
    </location>
</feature>